<keyword evidence="9" id="KW-1185">Reference proteome</keyword>
<organism evidence="8 9">
    <name type="scientific">Rhodococcus antarcticus</name>
    <dbReference type="NCBI Taxonomy" id="2987751"/>
    <lineage>
        <taxon>Bacteria</taxon>
        <taxon>Bacillati</taxon>
        <taxon>Actinomycetota</taxon>
        <taxon>Actinomycetes</taxon>
        <taxon>Mycobacteriales</taxon>
        <taxon>Nocardiaceae</taxon>
        <taxon>Rhodococcus</taxon>
    </lineage>
</organism>
<evidence type="ECO:0000256" key="1">
    <source>
        <dbReference type="ARBA" id="ARBA00004141"/>
    </source>
</evidence>
<dbReference type="InterPro" id="IPR051401">
    <property type="entry name" value="GtrA_CellWall_Glycosyl"/>
</dbReference>
<reference evidence="8" key="1">
    <citation type="submission" date="2022-10" db="EMBL/GenBank/DDBJ databases">
        <title>Rhodococcus sp.75.</title>
        <authorList>
            <person name="Sun M."/>
        </authorList>
    </citation>
    <scope>NUCLEOTIDE SEQUENCE</scope>
    <source>
        <strain evidence="8">75</strain>
    </source>
</reference>
<protein>
    <submittedName>
        <fullName evidence="8">GtrA family protein</fullName>
    </submittedName>
</protein>
<evidence type="ECO:0000256" key="6">
    <source>
        <dbReference type="SAM" id="Phobius"/>
    </source>
</evidence>
<gene>
    <name evidence="8" type="ORF">RHODO2019_03330</name>
</gene>
<dbReference type="InterPro" id="IPR007267">
    <property type="entry name" value="GtrA_DPMS_TM"/>
</dbReference>
<evidence type="ECO:0000313" key="9">
    <source>
        <dbReference type="Proteomes" id="UP001164965"/>
    </source>
</evidence>
<keyword evidence="3 6" id="KW-0812">Transmembrane</keyword>
<comment type="similarity">
    <text evidence="2">Belongs to the GtrA family.</text>
</comment>
<dbReference type="Pfam" id="PF04138">
    <property type="entry name" value="GtrA_DPMS_TM"/>
    <property type="match status" value="1"/>
</dbReference>
<feature type="transmembrane region" description="Helical" evidence="6">
    <location>
        <begin position="133"/>
        <end position="151"/>
    </location>
</feature>
<keyword evidence="5 6" id="KW-0472">Membrane</keyword>
<dbReference type="PANTHER" id="PTHR38459:SF1">
    <property type="entry name" value="PROPHAGE BACTOPRENOL-LINKED GLUCOSE TRANSLOCASE HOMOLOG"/>
    <property type="match status" value="1"/>
</dbReference>
<accession>A0ABY6P1I4</accession>
<dbReference type="RefSeq" id="WP_265383619.1">
    <property type="nucleotide sequence ID" value="NZ_CP110615.1"/>
</dbReference>
<keyword evidence="4 6" id="KW-1133">Transmembrane helix</keyword>
<feature type="transmembrane region" description="Helical" evidence="6">
    <location>
        <begin position="25"/>
        <end position="44"/>
    </location>
</feature>
<feature type="transmembrane region" description="Helical" evidence="6">
    <location>
        <begin position="56"/>
        <end position="73"/>
    </location>
</feature>
<evidence type="ECO:0000259" key="7">
    <source>
        <dbReference type="Pfam" id="PF04138"/>
    </source>
</evidence>
<name>A0ABY6P1I4_9NOCA</name>
<evidence type="ECO:0000256" key="4">
    <source>
        <dbReference type="ARBA" id="ARBA00022989"/>
    </source>
</evidence>
<feature type="domain" description="GtrA/DPMS transmembrane" evidence="7">
    <location>
        <begin position="27"/>
        <end position="157"/>
    </location>
</feature>
<evidence type="ECO:0000313" key="8">
    <source>
        <dbReference type="EMBL" id="UZJ25515.1"/>
    </source>
</evidence>
<evidence type="ECO:0000256" key="2">
    <source>
        <dbReference type="ARBA" id="ARBA00009399"/>
    </source>
</evidence>
<sequence length="184" mass="20335">MSFIESAVRRLPPDLQEKALENRELLKFAVVGGTTFVVDTVIFFTLKSTVLETKPVTAKIIATLVATILSYVLNREWSFRTRGGRETRHEAVLFFLVSAVGLVINSVPLWISSYVLDLRVPAVSATTENVADFLSAQIIGTLLAMAFRWWAFRRFVFPDDEAALAATAGDLDEAAALEEELGHS</sequence>
<comment type="subcellular location">
    <subcellularLocation>
        <location evidence="1">Membrane</location>
        <topology evidence="1">Multi-pass membrane protein</topology>
    </subcellularLocation>
</comment>
<evidence type="ECO:0000256" key="3">
    <source>
        <dbReference type="ARBA" id="ARBA00022692"/>
    </source>
</evidence>
<dbReference type="Proteomes" id="UP001164965">
    <property type="component" value="Chromosome"/>
</dbReference>
<dbReference type="PANTHER" id="PTHR38459">
    <property type="entry name" value="PROPHAGE BACTOPRENOL-LINKED GLUCOSE TRANSLOCASE HOMOLOG"/>
    <property type="match status" value="1"/>
</dbReference>
<feature type="transmembrane region" description="Helical" evidence="6">
    <location>
        <begin position="93"/>
        <end position="113"/>
    </location>
</feature>
<proteinExistence type="inferred from homology"/>
<dbReference type="EMBL" id="CP110615">
    <property type="protein sequence ID" value="UZJ25515.1"/>
    <property type="molecule type" value="Genomic_DNA"/>
</dbReference>
<evidence type="ECO:0000256" key="5">
    <source>
        <dbReference type="ARBA" id="ARBA00023136"/>
    </source>
</evidence>